<evidence type="ECO:0000313" key="1">
    <source>
        <dbReference type="EMBL" id="GGB45976.1"/>
    </source>
</evidence>
<sequence>MKYFIVPIATIIFLSGCTSADILRKPGEVSKQSQYAPQNETPKANNIGIMRYLNEGAEFVREARREDAYKKMYNLCNGKYELVDEADSETTPTTFINETSTGFTAQTLSSTYTYIYFRCT</sequence>
<reference evidence="2" key="1">
    <citation type="journal article" date="2019" name="Int. J. Syst. Evol. Microbiol.">
        <title>The Global Catalogue of Microorganisms (GCM) 10K type strain sequencing project: providing services to taxonomists for standard genome sequencing and annotation.</title>
        <authorList>
            <consortium name="The Broad Institute Genomics Platform"/>
            <consortium name="The Broad Institute Genome Sequencing Center for Infectious Disease"/>
            <person name="Wu L."/>
            <person name="Ma J."/>
        </authorList>
    </citation>
    <scope>NUCLEOTIDE SEQUENCE [LARGE SCALE GENOMIC DNA]</scope>
    <source>
        <strain evidence="2">CGMCC 1.15339</strain>
    </source>
</reference>
<proteinExistence type="predicted"/>
<dbReference type="Proteomes" id="UP000617555">
    <property type="component" value="Unassembled WGS sequence"/>
</dbReference>
<protein>
    <recommendedName>
        <fullName evidence="3">DUF4156 domain-containing protein</fullName>
    </recommendedName>
</protein>
<evidence type="ECO:0000313" key="2">
    <source>
        <dbReference type="Proteomes" id="UP000617555"/>
    </source>
</evidence>
<organism evidence="1 2">
    <name type="scientific">Shewanella inventionis</name>
    <dbReference type="NCBI Taxonomy" id="1738770"/>
    <lineage>
        <taxon>Bacteria</taxon>
        <taxon>Pseudomonadati</taxon>
        <taxon>Pseudomonadota</taxon>
        <taxon>Gammaproteobacteria</taxon>
        <taxon>Alteromonadales</taxon>
        <taxon>Shewanellaceae</taxon>
        <taxon>Shewanella</taxon>
    </lineage>
</organism>
<accession>A0ABQ1ILM4</accession>
<keyword evidence="2" id="KW-1185">Reference proteome</keyword>
<dbReference type="RefSeq" id="WP_188736135.1">
    <property type="nucleotide sequence ID" value="NZ_BMII01000002.1"/>
</dbReference>
<dbReference type="EMBL" id="BMII01000002">
    <property type="protein sequence ID" value="GGB45976.1"/>
    <property type="molecule type" value="Genomic_DNA"/>
</dbReference>
<evidence type="ECO:0008006" key="3">
    <source>
        <dbReference type="Google" id="ProtNLM"/>
    </source>
</evidence>
<name>A0ABQ1ILM4_9GAMM</name>
<gene>
    <name evidence="1" type="ORF">GCM10011607_02570</name>
</gene>
<comment type="caution">
    <text evidence="1">The sequence shown here is derived from an EMBL/GenBank/DDBJ whole genome shotgun (WGS) entry which is preliminary data.</text>
</comment>
<dbReference type="PROSITE" id="PS51257">
    <property type="entry name" value="PROKAR_LIPOPROTEIN"/>
    <property type="match status" value="1"/>
</dbReference>